<dbReference type="PANTHER" id="PTHR11361">
    <property type="entry name" value="DNA MISMATCH REPAIR PROTEIN MUTS FAMILY MEMBER"/>
    <property type="match status" value="1"/>
</dbReference>
<organism evidence="5">
    <name type="scientific">mine drainage metagenome</name>
    <dbReference type="NCBI Taxonomy" id="410659"/>
    <lineage>
        <taxon>unclassified sequences</taxon>
        <taxon>metagenomes</taxon>
        <taxon>ecological metagenomes</taxon>
    </lineage>
</organism>
<evidence type="ECO:0000313" key="5">
    <source>
        <dbReference type="EMBL" id="OIQ90603.1"/>
    </source>
</evidence>
<name>A0A1J5RM52_9ZZZZ</name>
<keyword evidence="1" id="KW-0547">Nucleotide-binding</keyword>
<dbReference type="InterPro" id="IPR000432">
    <property type="entry name" value="DNA_mismatch_repair_MutS_C"/>
</dbReference>
<comment type="caution">
    <text evidence="5">The sequence shown here is derived from an EMBL/GenBank/DDBJ whole genome shotgun (WGS) entry which is preliminary data.</text>
</comment>
<dbReference type="GO" id="GO:0030983">
    <property type="term" value="F:mismatched DNA binding"/>
    <property type="evidence" value="ECO:0007669"/>
    <property type="project" value="InterPro"/>
</dbReference>
<keyword evidence="3" id="KW-0238">DNA-binding</keyword>
<dbReference type="Pfam" id="PF00488">
    <property type="entry name" value="MutS_V"/>
    <property type="match status" value="1"/>
</dbReference>
<reference evidence="5" key="1">
    <citation type="submission" date="2016-10" db="EMBL/GenBank/DDBJ databases">
        <title>Sequence of Gallionella enrichment culture.</title>
        <authorList>
            <person name="Poehlein A."/>
            <person name="Muehling M."/>
            <person name="Daniel R."/>
        </authorList>
    </citation>
    <scope>NUCLEOTIDE SEQUENCE</scope>
</reference>
<sequence length="517" mass="58103">MPTLPYENGVPSILFPIGVEPGRPMADEACLHDLHLDRVVADLMDGREEYDLAEFFHTPLRDAGSVVFRHAVLRDMENSALIDALSTFAKAMRLVRARLSEAAKRRNPHRQDRLFLDAVIFYGDAAVQLERALAALDLASEGLTAFRRYLAAYVSGDGFTQIAHRAAKLNSELAEIRYCICIQGLRVEIRDYQGETDYSAHVSEVFDRFSQGEVDGYKFTFAAADDLNDVESRILDLVAGLYQDVFTRLRSFCDEHRVFIDDGLSRFDREVQFYISYLDYVAPLKKVGLPFCLPEMGRNDKACHVFCGFDLALARKMVDETAKPPVTNDFELMNLERILVVSGPNQGGKTTFARMFGQLHYLAGLGYPVPGQQARLFLADRLFSHFEREERMAALRGKLEDDLIRIHDILAEATQDSVVVINEIFSSTTLRDAIDLGVQVARRLIDLDLLCVWVTFVDEIASVGAETVSMVASVVPSNPAQRTFRIVRRPADGLAYAVAVAEKYRLTYAQIMERISS</sequence>
<keyword evidence="2" id="KW-0067">ATP-binding</keyword>
<gene>
    <name evidence="5" type="primary">mutS_9</name>
    <name evidence="5" type="ORF">GALL_275160</name>
</gene>
<dbReference type="AlphaFoldDB" id="A0A1J5RM52"/>
<dbReference type="GO" id="GO:0140664">
    <property type="term" value="F:ATP-dependent DNA damage sensor activity"/>
    <property type="evidence" value="ECO:0007669"/>
    <property type="project" value="InterPro"/>
</dbReference>
<evidence type="ECO:0000256" key="3">
    <source>
        <dbReference type="ARBA" id="ARBA00023125"/>
    </source>
</evidence>
<proteinExistence type="predicted"/>
<dbReference type="SMART" id="SM00534">
    <property type="entry name" value="MUTSac"/>
    <property type="match status" value="1"/>
</dbReference>
<dbReference type="EMBL" id="MLJW01000286">
    <property type="protein sequence ID" value="OIQ90603.1"/>
    <property type="molecule type" value="Genomic_DNA"/>
</dbReference>
<accession>A0A1J5RM52</accession>
<dbReference type="InterPro" id="IPR027417">
    <property type="entry name" value="P-loop_NTPase"/>
</dbReference>
<dbReference type="InterPro" id="IPR045076">
    <property type="entry name" value="MutS"/>
</dbReference>
<evidence type="ECO:0000259" key="4">
    <source>
        <dbReference type="SMART" id="SM00534"/>
    </source>
</evidence>
<evidence type="ECO:0000256" key="2">
    <source>
        <dbReference type="ARBA" id="ARBA00022840"/>
    </source>
</evidence>
<evidence type="ECO:0000256" key="1">
    <source>
        <dbReference type="ARBA" id="ARBA00022741"/>
    </source>
</evidence>
<dbReference type="GO" id="GO:0005524">
    <property type="term" value="F:ATP binding"/>
    <property type="evidence" value="ECO:0007669"/>
    <property type="project" value="UniProtKB-KW"/>
</dbReference>
<dbReference type="GO" id="GO:0005829">
    <property type="term" value="C:cytosol"/>
    <property type="evidence" value="ECO:0007669"/>
    <property type="project" value="TreeGrafter"/>
</dbReference>
<dbReference type="Gene3D" id="3.40.50.300">
    <property type="entry name" value="P-loop containing nucleotide triphosphate hydrolases"/>
    <property type="match status" value="1"/>
</dbReference>
<feature type="domain" description="DNA mismatch repair proteins mutS family" evidence="4">
    <location>
        <begin position="336"/>
        <end position="517"/>
    </location>
</feature>
<protein>
    <submittedName>
        <fullName evidence="5">DNA mismatch repair protein MutS</fullName>
    </submittedName>
</protein>
<dbReference type="GO" id="GO:0006298">
    <property type="term" value="P:mismatch repair"/>
    <property type="evidence" value="ECO:0007669"/>
    <property type="project" value="InterPro"/>
</dbReference>
<dbReference type="SUPFAM" id="SSF52540">
    <property type="entry name" value="P-loop containing nucleoside triphosphate hydrolases"/>
    <property type="match status" value="1"/>
</dbReference>
<dbReference type="PANTHER" id="PTHR11361:SF34">
    <property type="entry name" value="DNA MISMATCH REPAIR PROTEIN MSH1, MITOCHONDRIAL"/>
    <property type="match status" value="1"/>
</dbReference>